<keyword evidence="2" id="KW-1185">Reference proteome</keyword>
<dbReference type="Proteomes" id="UP000526408">
    <property type="component" value="Unassembled WGS sequence"/>
</dbReference>
<comment type="caution">
    <text evidence="1">The sequence shown here is derived from an EMBL/GenBank/DDBJ whole genome shotgun (WGS) entry which is preliminary data.</text>
</comment>
<name>A0A7X6GX92_9RHOB</name>
<reference evidence="1 2" key="1">
    <citation type="submission" date="2020-04" db="EMBL/GenBank/DDBJ databases">
        <authorList>
            <person name="Yoon J."/>
        </authorList>
    </citation>
    <scope>NUCLEOTIDE SEQUENCE [LARGE SCALE GENOMIC DNA]</scope>
    <source>
        <strain evidence="1 2">KMU-115</strain>
    </source>
</reference>
<dbReference type="InterPro" id="IPR011200">
    <property type="entry name" value="UCP012608"/>
</dbReference>
<dbReference type="RefSeq" id="WP_168622440.1">
    <property type="nucleotide sequence ID" value="NZ_JAAZQQ010000002.1"/>
</dbReference>
<proteinExistence type="predicted"/>
<sequence>MTAIAGAFAAQGRACAGLGSPFMGRLMALLAERLRPTSAVAQRVLDWPGDVTSNGQSVPLRLAGALHGLVIDGSDAALAAAYPPHAVDDDTLFAAVEAAMARHEARLMVWLDQAPQTNEVRRAGALIPAIWQALAVFDLPVVLSELGASAGLNLSLDRFALRIGDNLHGPADSPVQLAPDWTGPVPRPRPIRVIDRAGVDLHPLDPHDPAAALRLMAYLWPDQPHRLALTRGAIALSDTRPEAGDAAPWLARRLAAPRPGCLHVVYHTVAWQYFPPATRAAAGAALEAAGARATADAPLAHIAMEADATPGSAALTLRLWPGAAGPAALARVDFHGRHIDWKL</sequence>
<accession>A0A7X6GX92</accession>
<organism evidence="1 2">
    <name type="scientific">Roseicyclus persicicus</name>
    <dbReference type="NCBI Taxonomy" id="2650661"/>
    <lineage>
        <taxon>Bacteria</taxon>
        <taxon>Pseudomonadati</taxon>
        <taxon>Pseudomonadota</taxon>
        <taxon>Alphaproteobacteria</taxon>
        <taxon>Rhodobacterales</taxon>
        <taxon>Roseobacteraceae</taxon>
        <taxon>Roseicyclus</taxon>
    </lineage>
</organism>
<dbReference type="PIRSF" id="PIRSF012608">
    <property type="entry name" value="UCP012608"/>
    <property type="match status" value="1"/>
</dbReference>
<gene>
    <name evidence="1" type="ORF">HCU73_05520</name>
</gene>
<dbReference type="AlphaFoldDB" id="A0A7X6GX92"/>
<evidence type="ECO:0000313" key="1">
    <source>
        <dbReference type="EMBL" id="NKX44041.1"/>
    </source>
</evidence>
<dbReference type="Pfam" id="PF10094">
    <property type="entry name" value="DUF2332"/>
    <property type="match status" value="1"/>
</dbReference>
<dbReference type="EMBL" id="JAAZQQ010000002">
    <property type="protein sequence ID" value="NKX44041.1"/>
    <property type="molecule type" value="Genomic_DNA"/>
</dbReference>
<protein>
    <submittedName>
        <fullName evidence="1">DUF2332 family protein</fullName>
    </submittedName>
</protein>
<evidence type="ECO:0000313" key="2">
    <source>
        <dbReference type="Proteomes" id="UP000526408"/>
    </source>
</evidence>